<feature type="transmembrane region" description="Helical" evidence="1">
    <location>
        <begin position="200"/>
        <end position="218"/>
    </location>
</feature>
<protein>
    <submittedName>
        <fullName evidence="2">GIY-YIG nuclease family protein</fullName>
    </submittedName>
</protein>
<dbReference type="Pfam" id="PF13455">
    <property type="entry name" value="MUG113"/>
    <property type="match status" value="1"/>
</dbReference>
<evidence type="ECO:0000313" key="3">
    <source>
        <dbReference type="Proteomes" id="UP000772618"/>
    </source>
</evidence>
<comment type="caution">
    <text evidence="2">The sequence shown here is derived from an EMBL/GenBank/DDBJ whole genome shotgun (WGS) entry which is preliminary data.</text>
</comment>
<keyword evidence="1" id="KW-0812">Transmembrane</keyword>
<evidence type="ECO:0000313" key="2">
    <source>
        <dbReference type="EMBL" id="MBT1705275.1"/>
    </source>
</evidence>
<keyword evidence="1" id="KW-0472">Membrane</keyword>
<name>A0ABS5VWR4_9BACT</name>
<dbReference type="RefSeq" id="WP_302180117.1">
    <property type="nucleotide sequence ID" value="NZ_JAHESD010000051.1"/>
</dbReference>
<proteinExistence type="predicted"/>
<keyword evidence="1" id="KW-1133">Transmembrane helix</keyword>
<organism evidence="2 3">
    <name type="scientific">Chryseosolibacter indicus</name>
    <dbReference type="NCBI Taxonomy" id="2782351"/>
    <lineage>
        <taxon>Bacteria</taxon>
        <taxon>Pseudomonadati</taxon>
        <taxon>Bacteroidota</taxon>
        <taxon>Cytophagia</taxon>
        <taxon>Cytophagales</taxon>
        <taxon>Chryseotaleaceae</taxon>
        <taxon>Chryseosolibacter</taxon>
    </lineage>
</organism>
<feature type="transmembrane region" description="Helical" evidence="1">
    <location>
        <begin position="238"/>
        <end position="255"/>
    </location>
</feature>
<sequence length="280" mass="32990">MGKQNNCKSESDKHSSGVYFILAPNQEKIKIGRSKSVMKRYVNLRTGFMDDGHLMMVLQSEDDVWLEKHLHKMLGAFRSDGEWFYITHTVYRFLASCHTDKSLRLLNIWTGNTYNELFRSKVRLAHGDSIEFRHMVERWLVSKFYLFIIFLIGMYMAGFGYSDPNYTGVMKYIVTVVYFSMGVLVPIVIHYNGRPEQMNFNCWLMLSMLTLFGIDLASRYFGPNDLFSLAYKAKQVTILFYYFGWGNLILHQILFEKLQAKHPALYRRIKAFFTIKFLNR</sequence>
<dbReference type="Proteomes" id="UP000772618">
    <property type="component" value="Unassembled WGS sequence"/>
</dbReference>
<feature type="transmembrane region" description="Helical" evidence="1">
    <location>
        <begin position="144"/>
        <end position="162"/>
    </location>
</feature>
<dbReference type="EMBL" id="JAHESD010000051">
    <property type="protein sequence ID" value="MBT1705275.1"/>
    <property type="molecule type" value="Genomic_DNA"/>
</dbReference>
<feature type="transmembrane region" description="Helical" evidence="1">
    <location>
        <begin position="168"/>
        <end position="188"/>
    </location>
</feature>
<accession>A0ABS5VWR4</accession>
<evidence type="ECO:0000256" key="1">
    <source>
        <dbReference type="SAM" id="Phobius"/>
    </source>
</evidence>
<keyword evidence="3" id="KW-1185">Reference proteome</keyword>
<gene>
    <name evidence="2" type="ORF">KK060_18420</name>
</gene>
<reference evidence="2 3" key="1">
    <citation type="submission" date="2021-05" db="EMBL/GenBank/DDBJ databases">
        <title>A Polyphasic approach of four new species of the genus Ohtaekwangia: Ohtaekwangia histidinii sp. nov., Ohtaekwangia cretensis sp. nov., Ohtaekwangia indiensis sp. nov., Ohtaekwangia reichenbachii sp. nov. from diverse environment.</title>
        <authorList>
            <person name="Octaviana S."/>
        </authorList>
    </citation>
    <scope>NUCLEOTIDE SEQUENCE [LARGE SCALE GENOMIC DNA]</scope>
    <source>
        <strain evidence="2 3">PWU20</strain>
    </source>
</reference>